<comment type="caution">
    <text evidence="1">The sequence shown here is derived from an EMBL/GenBank/DDBJ whole genome shotgun (WGS) entry which is preliminary data.</text>
</comment>
<reference evidence="1 2" key="1">
    <citation type="submission" date="2020-07" db="EMBL/GenBank/DDBJ databases">
        <title>Description of Kordia aestuariivivens sp. nov., isolated from a tidal flat.</title>
        <authorList>
            <person name="Park S."/>
            <person name="Yoon J.-H."/>
        </authorList>
    </citation>
    <scope>NUCLEOTIDE SEQUENCE [LARGE SCALE GENOMIC DNA]</scope>
    <source>
        <strain evidence="1 2">YSTF-M3</strain>
    </source>
</reference>
<sequence length="93" mass="10276">MKKREFTSKLQFQKTTVVSFNKMLNVKGGTLQNVDTRVVSLDGYMCLTGACVTDSPTTAIDNTCPPPTTRTDTDTIYCGIDVTKIDCLETRKC</sequence>
<protein>
    <submittedName>
        <fullName evidence="1">Uncharacterized protein</fullName>
    </submittedName>
</protein>
<evidence type="ECO:0000313" key="2">
    <source>
        <dbReference type="Proteomes" id="UP000619238"/>
    </source>
</evidence>
<name>A0ABR7QBR0_9FLAO</name>
<evidence type="ECO:0000313" key="1">
    <source>
        <dbReference type="EMBL" id="MBC8756011.1"/>
    </source>
</evidence>
<proteinExistence type="predicted"/>
<dbReference type="EMBL" id="JACGWS010000009">
    <property type="protein sequence ID" value="MBC8756011.1"/>
    <property type="molecule type" value="Genomic_DNA"/>
</dbReference>
<keyword evidence="2" id="KW-1185">Reference proteome</keyword>
<organism evidence="1 2">
    <name type="scientific">Kordia aestuariivivens</name>
    <dbReference type="NCBI Taxonomy" id="2759037"/>
    <lineage>
        <taxon>Bacteria</taxon>
        <taxon>Pseudomonadati</taxon>
        <taxon>Bacteroidota</taxon>
        <taxon>Flavobacteriia</taxon>
        <taxon>Flavobacteriales</taxon>
        <taxon>Flavobacteriaceae</taxon>
        <taxon>Kordia</taxon>
    </lineage>
</organism>
<gene>
    <name evidence="1" type="ORF">H2O64_15140</name>
</gene>
<accession>A0ABR7QBR0</accession>
<dbReference type="Proteomes" id="UP000619238">
    <property type="component" value="Unassembled WGS sequence"/>
</dbReference>
<dbReference type="RefSeq" id="WP_187563053.1">
    <property type="nucleotide sequence ID" value="NZ_JACGWS010000009.1"/>
</dbReference>